<dbReference type="GO" id="GO:0016787">
    <property type="term" value="F:hydrolase activity"/>
    <property type="evidence" value="ECO:0007669"/>
    <property type="project" value="UniProtKB-KW"/>
</dbReference>
<evidence type="ECO:0000259" key="1">
    <source>
        <dbReference type="Pfam" id="PF06283"/>
    </source>
</evidence>
<reference evidence="2" key="1">
    <citation type="submission" date="2014-08" db="EMBL/GenBank/DDBJ databases">
        <title>Draft genome sequences of Sphingobium herbicidovorans.</title>
        <authorList>
            <person name="Gan H.M."/>
            <person name="Gan H.Y."/>
            <person name="Savka M.A."/>
        </authorList>
    </citation>
    <scope>NUCLEOTIDE SEQUENCE [LARGE SCALE GENOMIC DNA]</scope>
    <source>
        <strain evidence="2">NBRC 16415</strain>
    </source>
</reference>
<keyword evidence="3" id="KW-1185">Reference proteome</keyword>
<evidence type="ECO:0000313" key="2">
    <source>
        <dbReference type="EMBL" id="KFG92172.1"/>
    </source>
</evidence>
<dbReference type="InterPro" id="IPR029062">
    <property type="entry name" value="Class_I_gatase-like"/>
</dbReference>
<dbReference type="EMBL" id="JFZA02000001">
    <property type="protein sequence ID" value="KFG92172.1"/>
    <property type="molecule type" value="Genomic_DNA"/>
</dbReference>
<dbReference type="Gene3D" id="3.40.50.880">
    <property type="match status" value="1"/>
</dbReference>
<dbReference type="STRING" id="76947.GCA_002080435_00593"/>
<dbReference type="OrthoDB" id="109511at2"/>
<name>A0A086PFK4_SPHHM</name>
<dbReference type="InterPro" id="IPR029010">
    <property type="entry name" value="ThuA-like"/>
</dbReference>
<dbReference type="PATRIC" id="fig|1219045.3.peg.431"/>
<dbReference type="SUPFAM" id="SSF52317">
    <property type="entry name" value="Class I glutamine amidotransferase-like"/>
    <property type="match status" value="1"/>
</dbReference>
<proteinExistence type="predicted"/>
<accession>A0A086PFK4</accession>
<comment type="caution">
    <text evidence="2">The sequence shown here is derived from an EMBL/GenBank/DDBJ whole genome shotgun (WGS) entry which is preliminary data.</text>
</comment>
<dbReference type="PANTHER" id="PTHR40469">
    <property type="entry name" value="SECRETED GLYCOSYL HYDROLASE"/>
    <property type="match status" value="1"/>
</dbReference>
<keyword evidence="2" id="KW-0378">Hydrolase</keyword>
<gene>
    <name evidence="2" type="ORF">BV98_000425</name>
</gene>
<dbReference type="RefSeq" id="WP_051907960.1">
    <property type="nucleotide sequence ID" value="NZ_BCZD01000001.1"/>
</dbReference>
<sequence>MFPIIKKIAMWTLLGAAGFVAVSLALNWDLIQRVYLGGKHVYETVPPPLPAQIKRPAVLIFSKTNAFRHEEAIPAANLLFARFASDNGWSSFQTENGAVFRPDILSRFDTVLFNNVSGDVFTPEQQAAFKTFVEKGGGFLAIHASGDSSHKGWSWYTNEVIGTNFIGHPLSPQFQKATVIVEDRTHPATRGLPADWSRTDEWYSFDKPPRKPGYHILAALDERSYKPEGIFGMDLHMGSDHPIVWWHCVGKGRALYSGLGHTAQSYAEPAHQAMLLGALKWTLKLEGPRCDSCKRCRGPTLRT</sequence>
<feature type="domain" description="ThuA-like" evidence="1">
    <location>
        <begin position="58"/>
        <end position="282"/>
    </location>
</feature>
<protein>
    <submittedName>
        <fullName evidence="2">Secreted glycosyl hydrolase</fullName>
    </submittedName>
</protein>
<dbReference type="AlphaFoldDB" id="A0A086PFK4"/>
<dbReference type="eggNOG" id="COG3828">
    <property type="taxonomic scope" value="Bacteria"/>
</dbReference>
<organism evidence="2 3">
    <name type="scientific">Sphingobium herbicidovorans (strain ATCC 700291 / DSM 11019 / CCUG 56400 / KCTC 2939 / LMG 18315 / NBRC 16415 / MH)</name>
    <name type="common">Sphingomonas herbicidovorans</name>
    <dbReference type="NCBI Taxonomy" id="1219045"/>
    <lineage>
        <taxon>Bacteria</taxon>
        <taxon>Pseudomonadati</taxon>
        <taxon>Pseudomonadota</taxon>
        <taxon>Alphaproteobacteria</taxon>
        <taxon>Sphingomonadales</taxon>
        <taxon>Sphingomonadaceae</taxon>
        <taxon>Sphingobium</taxon>
    </lineage>
</organism>
<evidence type="ECO:0000313" key="3">
    <source>
        <dbReference type="Proteomes" id="UP000024284"/>
    </source>
</evidence>
<dbReference type="PANTHER" id="PTHR40469:SF2">
    <property type="entry name" value="GALACTOSE-BINDING DOMAIN-LIKE SUPERFAMILY PROTEIN"/>
    <property type="match status" value="1"/>
</dbReference>
<dbReference type="Pfam" id="PF06283">
    <property type="entry name" value="ThuA"/>
    <property type="match status" value="1"/>
</dbReference>
<dbReference type="Proteomes" id="UP000024284">
    <property type="component" value="Unassembled WGS sequence"/>
</dbReference>